<dbReference type="NCBIfam" id="TIGR04131">
    <property type="entry name" value="Bac_Flav_CTERM"/>
    <property type="match status" value="1"/>
</dbReference>
<accession>A0ABY4BD89</accession>
<dbReference type="RefSeq" id="WP_243519264.1">
    <property type="nucleotide sequence ID" value="NZ_CP094534.1"/>
</dbReference>
<evidence type="ECO:0000259" key="1">
    <source>
        <dbReference type="Pfam" id="PF19408"/>
    </source>
</evidence>
<dbReference type="Pfam" id="PF13585">
    <property type="entry name" value="CHU_C"/>
    <property type="match status" value="1"/>
</dbReference>
<keyword evidence="3" id="KW-1185">Reference proteome</keyword>
<sequence>MTRLLRKTRILLLCWLGVVWSAAANHLMGGELTYRYLDAAGTRDAPFRYRFTASIYYDNINLPGGDPYVPITIFSKAPGRPMLSRLVVTRTSLEALSQSATGCTPQSPGVTLGQYVVTVALPAVAEGYEAVLVVNNRSTMLTNLRAPDLQSMSVAVDVAPPSLPNSSPVFSDRAAIEICLGDTSTVLNNAYDADGDRLSYRFGTPTAPVNNMAASPVVYAPGYSAAAPFGAAGYVGIDARTGLARYYGRTQGAFLLAVDVSEYRIVNGREILLGTMRRDIQVFVRVCGGPVNQPPVFTVAPAQRNFQVVPGQVLNVDITATDPEGQPLDMTVSSVLLDGPGAIAATVNGQPGNGSSTNPVGRVQVAGTATVTGRFQFAATCAQARPEPYDVIVTASDEPCSRKTIATAFQITVVAPPAGLVRIVGDSTVCAESTRSYTAVGTAFGSYQWTAEGGQIQGPATGRTVLVQWAGSSGAVSVRGATGTGCFSAPAYLPVAVVTGPVVTGPAVYCRAASTGLRYQVNGPAARYQWSISGGTVVSGQGTNEVVVDVAPGAAATLRVVDPSFPTCPGTTFPIGLDDTCLAFFNIITPNGDGQNDKFIIENVERHPNTRLSIYNRWGRQVYYSADYHNTYGGESTGAGMYYYHCQLADGTTYKGWFEIVQ</sequence>
<dbReference type="InterPro" id="IPR045829">
    <property type="entry name" value="PKD_6"/>
</dbReference>
<evidence type="ECO:0000313" key="2">
    <source>
        <dbReference type="EMBL" id="UOE35981.1"/>
    </source>
</evidence>
<dbReference type="EMBL" id="CP094534">
    <property type="protein sequence ID" value="UOE35981.1"/>
    <property type="molecule type" value="Genomic_DNA"/>
</dbReference>
<name>A0ABY4BD89_9BACT</name>
<proteinExistence type="predicted"/>
<gene>
    <name evidence="2" type="ORF">MTP16_10140</name>
</gene>
<dbReference type="Proteomes" id="UP000831390">
    <property type="component" value="Chromosome"/>
</dbReference>
<reference evidence="2 3" key="1">
    <citation type="submission" date="2022-03" db="EMBL/GenBank/DDBJ databases">
        <title>Hymenobactersp. isolated from the air.</title>
        <authorList>
            <person name="Won M."/>
            <person name="Kwon S.-W."/>
        </authorList>
    </citation>
    <scope>NUCLEOTIDE SEQUENCE [LARGE SCALE GENOMIC DNA]</scope>
    <source>
        <strain evidence="2 3">KACC 22596</strain>
    </source>
</reference>
<dbReference type="InterPro" id="IPR026341">
    <property type="entry name" value="T9SS_type_B"/>
</dbReference>
<dbReference type="Pfam" id="PF19408">
    <property type="entry name" value="PKD_6"/>
    <property type="match status" value="1"/>
</dbReference>
<evidence type="ECO:0000313" key="3">
    <source>
        <dbReference type="Proteomes" id="UP000831390"/>
    </source>
</evidence>
<organism evidence="2 3">
    <name type="scientific">Hymenobacter monticola</name>
    <dbReference type="NCBI Taxonomy" id="1705399"/>
    <lineage>
        <taxon>Bacteria</taxon>
        <taxon>Pseudomonadati</taxon>
        <taxon>Bacteroidota</taxon>
        <taxon>Cytophagia</taxon>
        <taxon>Cytophagales</taxon>
        <taxon>Hymenobacteraceae</taxon>
        <taxon>Hymenobacter</taxon>
    </lineage>
</organism>
<protein>
    <submittedName>
        <fullName evidence="2">Gliding motility-associated C-terminal domain-containing protein</fullName>
    </submittedName>
</protein>
<feature type="domain" description="PKD-like" evidence="1">
    <location>
        <begin position="502"/>
        <end position="560"/>
    </location>
</feature>